<dbReference type="Proteomes" id="UP001196413">
    <property type="component" value="Unassembled WGS sequence"/>
</dbReference>
<proteinExistence type="predicted"/>
<dbReference type="Gene3D" id="1.10.10.1450">
    <property type="match status" value="1"/>
</dbReference>
<organism evidence="1 2">
    <name type="scientific">Parelaphostrongylus tenuis</name>
    <name type="common">Meningeal worm</name>
    <dbReference type="NCBI Taxonomy" id="148309"/>
    <lineage>
        <taxon>Eukaryota</taxon>
        <taxon>Metazoa</taxon>
        <taxon>Ecdysozoa</taxon>
        <taxon>Nematoda</taxon>
        <taxon>Chromadorea</taxon>
        <taxon>Rhabditida</taxon>
        <taxon>Rhabditina</taxon>
        <taxon>Rhabditomorpha</taxon>
        <taxon>Strongyloidea</taxon>
        <taxon>Metastrongylidae</taxon>
        <taxon>Parelaphostrongylus</taxon>
    </lineage>
</organism>
<evidence type="ECO:0000313" key="1">
    <source>
        <dbReference type="EMBL" id="KAJ1366605.1"/>
    </source>
</evidence>
<accession>A0AAD5WDP2</accession>
<keyword evidence="2" id="KW-1185">Reference proteome</keyword>
<gene>
    <name evidence="1" type="ORF">KIN20_027297</name>
</gene>
<evidence type="ECO:0000313" key="2">
    <source>
        <dbReference type="Proteomes" id="UP001196413"/>
    </source>
</evidence>
<reference evidence="1" key="1">
    <citation type="submission" date="2021-06" db="EMBL/GenBank/DDBJ databases">
        <title>Parelaphostrongylus tenuis whole genome reference sequence.</title>
        <authorList>
            <person name="Garwood T.J."/>
            <person name="Larsen P.A."/>
            <person name="Fountain-Jones N.M."/>
            <person name="Garbe J.R."/>
            <person name="Macchietto M.G."/>
            <person name="Kania S.A."/>
            <person name="Gerhold R.W."/>
            <person name="Richards J.E."/>
            <person name="Wolf T.M."/>
        </authorList>
    </citation>
    <scope>NUCLEOTIDE SEQUENCE</scope>
    <source>
        <strain evidence="1">MNPRO001-30</strain>
        <tissue evidence="1">Meninges</tissue>
    </source>
</reference>
<dbReference type="AlphaFoldDB" id="A0AAD5WDP2"/>
<comment type="caution">
    <text evidence="1">The sequence shown here is derived from an EMBL/GenBank/DDBJ whole genome shotgun (WGS) entry which is preliminary data.</text>
</comment>
<name>A0AAD5WDP2_PARTN</name>
<protein>
    <submittedName>
        <fullName evidence="1">Uncharacterized protein</fullName>
    </submittedName>
</protein>
<sequence>MELSQEQKAMLIDEYRLSSSPAETSRRLDEAEGDGTIKETAVFDRFNEFKA</sequence>
<dbReference type="EMBL" id="JAHQIW010005593">
    <property type="protein sequence ID" value="KAJ1366605.1"/>
    <property type="molecule type" value="Genomic_DNA"/>
</dbReference>